<keyword evidence="2" id="KW-0520">NAD</keyword>
<evidence type="ECO:0000313" key="5">
    <source>
        <dbReference type="Proteomes" id="UP000784294"/>
    </source>
</evidence>
<keyword evidence="5" id="KW-1185">Reference proteome</keyword>
<dbReference type="SUPFAM" id="SSF51735">
    <property type="entry name" value="NAD(P)-binding Rossmann-fold domains"/>
    <property type="match status" value="1"/>
</dbReference>
<protein>
    <recommendedName>
        <fullName evidence="3">Lactate/malate dehydrogenase N-terminal domain-containing protein</fullName>
    </recommendedName>
</protein>
<dbReference type="InterPro" id="IPR001557">
    <property type="entry name" value="L-lactate/malate_DH"/>
</dbReference>
<dbReference type="Pfam" id="PF00056">
    <property type="entry name" value="Ldh_1_N"/>
    <property type="match status" value="1"/>
</dbReference>
<dbReference type="PANTHER" id="PTHR43128:SF16">
    <property type="entry name" value="L-LACTATE DEHYDROGENASE"/>
    <property type="match status" value="1"/>
</dbReference>
<dbReference type="EMBL" id="CAAALY010022851">
    <property type="protein sequence ID" value="VEL14942.1"/>
    <property type="molecule type" value="Genomic_DNA"/>
</dbReference>
<accession>A0A3S5A911</accession>
<name>A0A3S5A911_9PLAT</name>
<dbReference type="Proteomes" id="UP000784294">
    <property type="component" value="Unassembled WGS sequence"/>
</dbReference>
<feature type="domain" description="Lactate/malate dehydrogenase N-terminal" evidence="3">
    <location>
        <begin position="20"/>
        <end position="113"/>
    </location>
</feature>
<dbReference type="Gene3D" id="3.40.50.720">
    <property type="entry name" value="NAD(P)-binding Rossmann-like Domain"/>
    <property type="match status" value="1"/>
</dbReference>
<evidence type="ECO:0000256" key="2">
    <source>
        <dbReference type="ARBA" id="ARBA00023027"/>
    </source>
</evidence>
<dbReference type="AlphaFoldDB" id="A0A3S5A911"/>
<organism evidence="4 5">
    <name type="scientific">Protopolystoma xenopodis</name>
    <dbReference type="NCBI Taxonomy" id="117903"/>
    <lineage>
        <taxon>Eukaryota</taxon>
        <taxon>Metazoa</taxon>
        <taxon>Spiralia</taxon>
        <taxon>Lophotrochozoa</taxon>
        <taxon>Platyhelminthes</taxon>
        <taxon>Monogenea</taxon>
        <taxon>Polyopisthocotylea</taxon>
        <taxon>Polystomatidea</taxon>
        <taxon>Polystomatidae</taxon>
        <taxon>Protopolystoma</taxon>
    </lineage>
</organism>
<evidence type="ECO:0000259" key="3">
    <source>
        <dbReference type="Pfam" id="PF00056"/>
    </source>
</evidence>
<dbReference type="PANTHER" id="PTHR43128">
    <property type="entry name" value="L-2-HYDROXYCARBOXYLATE DEHYDROGENASE (NAD(P)(+))"/>
    <property type="match status" value="1"/>
</dbReference>
<evidence type="ECO:0000256" key="1">
    <source>
        <dbReference type="ARBA" id="ARBA00023002"/>
    </source>
</evidence>
<comment type="caution">
    <text evidence="4">The sequence shown here is derived from an EMBL/GenBank/DDBJ whole genome shotgun (WGS) entry which is preliminary data.</text>
</comment>
<gene>
    <name evidence="4" type="ORF">PXEA_LOCUS8382</name>
</gene>
<dbReference type="InterPro" id="IPR036291">
    <property type="entry name" value="NAD(P)-bd_dom_sf"/>
</dbReference>
<dbReference type="OrthoDB" id="5405561at2759"/>
<dbReference type="PRINTS" id="PR00086">
    <property type="entry name" value="LLDHDRGNASE"/>
</dbReference>
<dbReference type="GO" id="GO:0004459">
    <property type="term" value="F:L-lactate dehydrogenase (NAD+) activity"/>
    <property type="evidence" value="ECO:0007669"/>
    <property type="project" value="TreeGrafter"/>
</dbReference>
<keyword evidence="1" id="KW-0560">Oxidoreductase</keyword>
<proteinExistence type="predicted"/>
<sequence>MSLSLLKPIAPVDMKHKSRTKVTVVGVGSVGMAAAFSLLVKGVCGEIALVDVLADKIQGEVLDMQHGMQFIKHCSVIGGTDYANSANSDIVVITAGARQNEGESRLNLVQRNQLFQM</sequence>
<dbReference type="InterPro" id="IPR001236">
    <property type="entry name" value="Lactate/malate_DH_N"/>
</dbReference>
<reference evidence="4" key="1">
    <citation type="submission" date="2018-11" db="EMBL/GenBank/DDBJ databases">
        <authorList>
            <consortium name="Pathogen Informatics"/>
        </authorList>
    </citation>
    <scope>NUCLEOTIDE SEQUENCE</scope>
</reference>
<dbReference type="GO" id="GO:0006089">
    <property type="term" value="P:lactate metabolic process"/>
    <property type="evidence" value="ECO:0007669"/>
    <property type="project" value="TreeGrafter"/>
</dbReference>
<evidence type="ECO:0000313" key="4">
    <source>
        <dbReference type="EMBL" id="VEL14942.1"/>
    </source>
</evidence>